<evidence type="ECO:0000313" key="3">
    <source>
        <dbReference type="Proteomes" id="UP001501479"/>
    </source>
</evidence>
<evidence type="ECO:0000256" key="1">
    <source>
        <dbReference type="SAM" id="SignalP"/>
    </source>
</evidence>
<organism evidence="2 3">
    <name type="scientific">Oceanisphaera sediminis</name>
    <dbReference type="NCBI Taxonomy" id="981381"/>
    <lineage>
        <taxon>Bacteria</taxon>
        <taxon>Pseudomonadati</taxon>
        <taxon>Pseudomonadota</taxon>
        <taxon>Gammaproteobacteria</taxon>
        <taxon>Aeromonadales</taxon>
        <taxon>Aeromonadaceae</taxon>
        <taxon>Oceanisphaera</taxon>
    </lineage>
</organism>
<comment type="caution">
    <text evidence="2">The sequence shown here is derived from an EMBL/GenBank/DDBJ whole genome shotgun (WGS) entry which is preliminary data.</text>
</comment>
<feature type="signal peptide" evidence="1">
    <location>
        <begin position="1"/>
        <end position="18"/>
    </location>
</feature>
<keyword evidence="3" id="KW-1185">Reference proteome</keyword>
<accession>A0ABP7EKH0</accession>
<dbReference type="EMBL" id="BAABDS010000046">
    <property type="protein sequence ID" value="GAA3720573.1"/>
    <property type="molecule type" value="Genomic_DNA"/>
</dbReference>
<proteinExistence type="predicted"/>
<dbReference type="Proteomes" id="UP001501479">
    <property type="component" value="Unassembled WGS sequence"/>
</dbReference>
<reference evidence="3" key="1">
    <citation type="journal article" date="2019" name="Int. J. Syst. Evol. Microbiol.">
        <title>The Global Catalogue of Microorganisms (GCM) 10K type strain sequencing project: providing services to taxonomists for standard genome sequencing and annotation.</title>
        <authorList>
            <consortium name="The Broad Institute Genomics Platform"/>
            <consortium name="The Broad Institute Genome Sequencing Center for Infectious Disease"/>
            <person name="Wu L."/>
            <person name="Ma J."/>
        </authorList>
    </citation>
    <scope>NUCLEOTIDE SEQUENCE [LARGE SCALE GENOMIC DNA]</scope>
    <source>
        <strain evidence="3">JCM 17329</strain>
    </source>
</reference>
<name>A0ABP7EKH0_9GAMM</name>
<dbReference type="RefSeq" id="WP_344965679.1">
    <property type="nucleotide sequence ID" value="NZ_BAABDS010000046.1"/>
</dbReference>
<gene>
    <name evidence="2" type="ORF">GCM10022421_31040</name>
</gene>
<sequence>MHYFVATLIFLISFSASAEMPVEVIDSGSDSVGNRLIYKIKEKIRSSSSMGLTFDQTKLRMQARISTLDQNTQNPGYSTAYSMVITWSNPDTPLPYYLNHFTGYCGSTRVDSCASDVVAALSKQSDEIIRLLTNAK</sequence>
<feature type="chain" id="PRO_5045869176" evidence="1">
    <location>
        <begin position="19"/>
        <end position="136"/>
    </location>
</feature>
<evidence type="ECO:0000313" key="2">
    <source>
        <dbReference type="EMBL" id="GAA3720573.1"/>
    </source>
</evidence>
<keyword evidence="1" id="KW-0732">Signal</keyword>
<protein>
    <submittedName>
        <fullName evidence="2">Uncharacterized protein</fullName>
    </submittedName>
</protein>